<dbReference type="InterPro" id="IPR017441">
    <property type="entry name" value="Protein_kinase_ATP_BS"/>
</dbReference>
<feature type="region of interest" description="Disordered" evidence="20">
    <location>
        <begin position="313"/>
        <end position="337"/>
    </location>
</feature>
<evidence type="ECO:0000256" key="19">
    <source>
        <dbReference type="PROSITE-ProRule" id="PRU10141"/>
    </source>
</evidence>
<evidence type="ECO:0000256" key="6">
    <source>
        <dbReference type="ARBA" id="ARBA00022553"/>
    </source>
</evidence>
<keyword evidence="9 19" id="KW-0547">Nucleotide-binding</keyword>
<dbReference type="FunFam" id="1.10.510.10:FF:000066">
    <property type="entry name" value="Serine/threonine-protein kinase DCLK1 isoform 2"/>
    <property type="match status" value="1"/>
</dbReference>
<keyword evidence="5" id="KW-0723">Serine/threonine-protein kinase</keyword>
<evidence type="ECO:0000256" key="16">
    <source>
        <dbReference type="ARBA" id="ARBA00079695"/>
    </source>
</evidence>
<keyword evidence="12" id="KW-0206">Cytoskeleton</keyword>
<dbReference type="SUPFAM" id="SSF56112">
    <property type="entry name" value="Protein kinase-like (PK-like)"/>
    <property type="match status" value="1"/>
</dbReference>
<dbReference type="PROSITE" id="PS00108">
    <property type="entry name" value="PROTEIN_KINASE_ST"/>
    <property type="match status" value="1"/>
</dbReference>
<dbReference type="FunFam" id="3.10.20.230:FF:000001">
    <property type="entry name" value="serine/threonine-protein kinase DCLK1 isoform X1"/>
    <property type="match status" value="1"/>
</dbReference>
<dbReference type="AlphaFoldDB" id="A0A3P9I8D0"/>
<reference evidence="23" key="3">
    <citation type="submission" date="2025-08" db="UniProtKB">
        <authorList>
            <consortium name="Ensembl"/>
        </authorList>
    </citation>
    <scope>IDENTIFICATION</scope>
    <source>
        <strain evidence="23">HSOK</strain>
    </source>
</reference>
<proteinExistence type="inferred from homology"/>
<comment type="catalytic activity">
    <reaction evidence="14">
        <text>L-seryl-[protein] + ATP = O-phospho-L-seryl-[protein] + ADP + H(+)</text>
        <dbReference type="Rhea" id="RHEA:17989"/>
        <dbReference type="Rhea" id="RHEA-COMP:9863"/>
        <dbReference type="Rhea" id="RHEA-COMP:11604"/>
        <dbReference type="ChEBI" id="CHEBI:15378"/>
        <dbReference type="ChEBI" id="CHEBI:29999"/>
        <dbReference type="ChEBI" id="CHEBI:30616"/>
        <dbReference type="ChEBI" id="CHEBI:83421"/>
        <dbReference type="ChEBI" id="CHEBI:456216"/>
        <dbReference type="EC" id="2.7.11.1"/>
    </reaction>
</comment>
<evidence type="ECO:0000256" key="17">
    <source>
        <dbReference type="ARBA" id="ARBA00079902"/>
    </source>
</evidence>
<dbReference type="GO" id="GO:0005856">
    <property type="term" value="C:cytoskeleton"/>
    <property type="evidence" value="ECO:0007669"/>
    <property type="project" value="UniProtKB-SubCell"/>
</dbReference>
<feature type="domain" description="Protein kinase" evidence="21">
    <location>
        <begin position="372"/>
        <end position="628"/>
    </location>
</feature>
<comment type="subcellular location">
    <subcellularLocation>
        <location evidence="1">Cytoplasm</location>
        <location evidence="1">Cytoskeleton</location>
    </subcellularLocation>
</comment>
<dbReference type="PROSITE" id="PS50309">
    <property type="entry name" value="DC"/>
    <property type="match status" value="2"/>
</dbReference>
<keyword evidence="7" id="KW-0808">Transferase</keyword>
<evidence type="ECO:0000256" key="14">
    <source>
        <dbReference type="ARBA" id="ARBA00048679"/>
    </source>
</evidence>
<evidence type="ECO:0000256" key="11">
    <source>
        <dbReference type="ARBA" id="ARBA00022840"/>
    </source>
</evidence>
<dbReference type="InterPro" id="IPR011009">
    <property type="entry name" value="Kinase-like_dom_sf"/>
</dbReference>
<organism evidence="23 24">
    <name type="scientific">Oryzias latipes</name>
    <name type="common">Japanese rice fish</name>
    <name type="synonym">Japanese killifish</name>
    <dbReference type="NCBI Taxonomy" id="8090"/>
    <lineage>
        <taxon>Eukaryota</taxon>
        <taxon>Metazoa</taxon>
        <taxon>Chordata</taxon>
        <taxon>Craniata</taxon>
        <taxon>Vertebrata</taxon>
        <taxon>Euteleostomi</taxon>
        <taxon>Actinopterygii</taxon>
        <taxon>Neopterygii</taxon>
        <taxon>Teleostei</taxon>
        <taxon>Neoteleostei</taxon>
        <taxon>Acanthomorphata</taxon>
        <taxon>Ovalentaria</taxon>
        <taxon>Atherinomorphae</taxon>
        <taxon>Beloniformes</taxon>
        <taxon>Adrianichthyidae</taxon>
        <taxon>Oryziinae</taxon>
        <taxon>Oryzias</taxon>
    </lineage>
</organism>
<dbReference type="SUPFAM" id="SSF89837">
    <property type="entry name" value="Doublecortin (DC)"/>
    <property type="match status" value="2"/>
</dbReference>
<evidence type="ECO:0000256" key="3">
    <source>
        <dbReference type="ARBA" id="ARBA00012513"/>
    </source>
</evidence>
<dbReference type="GO" id="GO:0035556">
    <property type="term" value="P:intracellular signal transduction"/>
    <property type="evidence" value="ECO:0007669"/>
    <property type="project" value="InterPro"/>
</dbReference>
<dbReference type="FunFam" id="3.10.20.230:FF:000002">
    <property type="entry name" value="serine/threonine-protein kinase DCLK2 isoform X1"/>
    <property type="match status" value="1"/>
</dbReference>
<dbReference type="Gene3D" id="1.10.510.10">
    <property type="entry name" value="Transferase(Phosphotransferase) domain 1"/>
    <property type="match status" value="1"/>
</dbReference>
<dbReference type="GO" id="GO:0004674">
    <property type="term" value="F:protein serine/threonine kinase activity"/>
    <property type="evidence" value="ECO:0007669"/>
    <property type="project" value="UniProtKB-KW"/>
</dbReference>
<dbReference type="PANTHER" id="PTHR24347">
    <property type="entry name" value="SERINE/THREONINE-PROTEIN KINASE"/>
    <property type="match status" value="1"/>
</dbReference>
<evidence type="ECO:0000256" key="15">
    <source>
        <dbReference type="ARBA" id="ARBA00070436"/>
    </source>
</evidence>
<dbReference type="PROSITE" id="PS50011">
    <property type="entry name" value="PROTEIN_KINASE_DOM"/>
    <property type="match status" value="1"/>
</dbReference>
<keyword evidence="10" id="KW-0418">Kinase</keyword>
<evidence type="ECO:0000256" key="7">
    <source>
        <dbReference type="ARBA" id="ARBA00022679"/>
    </source>
</evidence>
<evidence type="ECO:0000256" key="2">
    <source>
        <dbReference type="ARBA" id="ARBA00005354"/>
    </source>
</evidence>
<evidence type="ECO:0000256" key="10">
    <source>
        <dbReference type="ARBA" id="ARBA00022777"/>
    </source>
</evidence>
<feature type="domain" description="Doublecortin" evidence="22">
    <location>
        <begin position="186"/>
        <end position="269"/>
    </location>
</feature>
<comment type="catalytic activity">
    <reaction evidence="13">
        <text>L-threonyl-[protein] + ATP = O-phospho-L-threonyl-[protein] + ADP + H(+)</text>
        <dbReference type="Rhea" id="RHEA:46608"/>
        <dbReference type="Rhea" id="RHEA-COMP:11060"/>
        <dbReference type="Rhea" id="RHEA-COMP:11605"/>
        <dbReference type="ChEBI" id="CHEBI:15378"/>
        <dbReference type="ChEBI" id="CHEBI:30013"/>
        <dbReference type="ChEBI" id="CHEBI:30616"/>
        <dbReference type="ChEBI" id="CHEBI:61977"/>
        <dbReference type="ChEBI" id="CHEBI:456216"/>
        <dbReference type="EC" id="2.7.11.1"/>
    </reaction>
</comment>
<reference evidence="23" key="4">
    <citation type="submission" date="2025-09" db="UniProtKB">
        <authorList>
            <consortium name="Ensembl"/>
        </authorList>
    </citation>
    <scope>IDENTIFICATION</scope>
    <source>
        <strain evidence="23">HSOK</strain>
    </source>
</reference>
<dbReference type="Gene3D" id="3.10.20.230">
    <property type="entry name" value="Doublecortin domain"/>
    <property type="match status" value="2"/>
</dbReference>
<dbReference type="Pfam" id="PF00069">
    <property type="entry name" value="Pkinase"/>
    <property type="match status" value="1"/>
</dbReference>
<keyword evidence="4" id="KW-0963">Cytoplasm</keyword>
<evidence type="ECO:0000256" key="13">
    <source>
        <dbReference type="ARBA" id="ARBA00047899"/>
    </source>
</evidence>
<evidence type="ECO:0000256" key="12">
    <source>
        <dbReference type="ARBA" id="ARBA00023212"/>
    </source>
</evidence>
<dbReference type="SMART" id="SM00537">
    <property type="entry name" value="DCX"/>
    <property type="match status" value="2"/>
</dbReference>
<dbReference type="GO" id="GO:0007417">
    <property type="term" value="P:central nervous system development"/>
    <property type="evidence" value="ECO:0007669"/>
    <property type="project" value="UniProtKB-ARBA"/>
</dbReference>
<keyword evidence="8" id="KW-0677">Repeat</keyword>
<dbReference type="CDD" id="cd14095">
    <property type="entry name" value="STKc_DCKL"/>
    <property type="match status" value="1"/>
</dbReference>
<feature type="domain" description="Doublecortin" evidence="22">
    <location>
        <begin position="57"/>
        <end position="143"/>
    </location>
</feature>
<evidence type="ECO:0000259" key="22">
    <source>
        <dbReference type="PROSITE" id="PS50309"/>
    </source>
</evidence>
<comment type="similarity">
    <text evidence="2">Belongs to the protein kinase superfamily. CAMK Ser/Thr protein kinase family. CaMK subfamily.</text>
</comment>
<keyword evidence="6" id="KW-0597">Phosphoprotein</keyword>
<dbReference type="SMART" id="SM00220">
    <property type="entry name" value="S_TKc"/>
    <property type="match status" value="1"/>
</dbReference>
<dbReference type="Gene3D" id="3.30.200.20">
    <property type="entry name" value="Phosphorylase Kinase, domain 1"/>
    <property type="match status" value="1"/>
</dbReference>
<evidence type="ECO:0000256" key="8">
    <source>
        <dbReference type="ARBA" id="ARBA00022737"/>
    </source>
</evidence>
<name>A0A3P9I8D0_ORYLA</name>
<evidence type="ECO:0000313" key="24">
    <source>
        <dbReference type="Proteomes" id="UP000265200"/>
    </source>
</evidence>
<evidence type="ECO:0000256" key="20">
    <source>
        <dbReference type="SAM" id="MobiDB-lite"/>
    </source>
</evidence>
<evidence type="ECO:0000259" key="21">
    <source>
        <dbReference type="PROSITE" id="PS50011"/>
    </source>
</evidence>
<dbReference type="InterPro" id="IPR008271">
    <property type="entry name" value="Ser/Thr_kinase_AS"/>
</dbReference>
<dbReference type="Pfam" id="PF03607">
    <property type="entry name" value="DCX"/>
    <property type="match status" value="2"/>
</dbReference>
<dbReference type="CDD" id="cd17069">
    <property type="entry name" value="DCX2"/>
    <property type="match status" value="1"/>
</dbReference>
<evidence type="ECO:0000256" key="4">
    <source>
        <dbReference type="ARBA" id="ARBA00022490"/>
    </source>
</evidence>
<evidence type="ECO:0000313" key="23">
    <source>
        <dbReference type="Ensembl" id="ENSORLP00015016301.1"/>
    </source>
</evidence>
<sequence length="670" mass="75034">RHNTVMELEHFDERDKAQRYTRRGSRGNGLPSPTHSAHCSLYRTRTLQALISEKKAKKIRFYRNGDRYFKGIVYAISSERFGSLDALLADLTRCLSDNVNLPQGVRTIYTIDGVTKIASMDQLVEGESYVCASIEPFKKLDYTKNVNPNWSLGAKTAASVRDPPFLCSNKAGSPETRESKDFIRPKLVTIVRSGVKPRKAVRILLNKKTAHSFEQVMTDITDAIKLDSGVVKRLYTVDGKMVTCLQDFFGEDDIFFACGPEKFRYQDDFNLDENGKRNCAAKALWSCQVFCFIKLSLFPPIFKTAEISLNGNAGSQLSTPPSGKSPSPSPTSPASLRRRQVRREFRFFITNALYLLQSDEFSSVPASIAERYRVGRTLGDGNFAVVRECVERSTGREYALKIISKEKCKGKEHMIQSEVAILRRVKHPNIVLLVEEIDSPSELYLVMELVKGGDLFYAITSSNKYTERDASCMLFNLASAIKYLHSLNIVHRDIKPENLLVFEHQDGSKSLKLGDFGLATIVNGPLYAVCGTPTYVAPEIVAETGYGLKVDVWAAGIITYILLCGFPPFRSEDDQEALFEQILKCQFDFPTPYWDNVSDAAKTLIMKMLEVSVDQRYTAAQVLDHPWVNVMSEKEHQLLVAGKLKKHFNSGPKSSSTSAGVSVITVSKDV</sequence>
<dbReference type="GO" id="GO:0005524">
    <property type="term" value="F:ATP binding"/>
    <property type="evidence" value="ECO:0007669"/>
    <property type="project" value="UniProtKB-UniRule"/>
</dbReference>
<dbReference type="Ensembl" id="ENSORLT00015034254.1">
    <property type="protein sequence ID" value="ENSORLP00015016301.1"/>
    <property type="gene ID" value="ENSORLG00015017341.1"/>
</dbReference>
<keyword evidence="11 19" id="KW-0067">ATP-binding</keyword>
<evidence type="ECO:0000256" key="18">
    <source>
        <dbReference type="ARBA" id="ARBA00080759"/>
    </source>
</evidence>
<accession>A0A3P9I8D0</accession>
<dbReference type="Proteomes" id="UP000265200">
    <property type="component" value="Chromosome 13"/>
</dbReference>
<dbReference type="EC" id="2.7.11.1" evidence="3"/>
<feature type="binding site" evidence="19">
    <location>
        <position position="401"/>
    </location>
    <ligand>
        <name>ATP</name>
        <dbReference type="ChEBI" id="CHEBI:30616"/>
    </ligand>
</feature>
<evidence type="ECO:0000256" key="1">
    <source>
        <dbReference type="ARBA" id="ARBA00004245"/>
    </source>
</evidence>
<dbReference type="InterPro" id="IPR003533">
    <property type="entry name" value="Doublecortin_dom"/>
</dbReference>
<protein>
    <recommendedName>
        <fullName evidence="15">Serine/threonine-protein kinase DCLK2</fullName>
        <ecNumber evidence="3">2.7.11.1</ecNumber>
    </recommendedName>
    <alternativeName>
        <fullName evidence="18">CaMK-like CREB regulatory kinase 2</fullName>
    </alternativeName>
    <alternativeName>
        <fullName evidence="16">Doublecortin-like and CAM kinase-like 2</fullName>
    </alternativeName>
    <alternativeName>
        <fullName evidence="17">Doublecortin-like kinase 2</fullName>
    </alternativeName>
</protein>
<dbReference type="InterPro" id="IPR036572">
    <property type="entry name" value="Doublecortin_dom_sf"/>
</dbReference>
<reference key="1">
    <citation type="journal article" date="2007" name="Nature">
        <title>The medaka draft genome and insights into vertebrate genome evolution.</title>
        <authorList>
            <person name="Kasahara M."/>
            <person name="Naruse K."/>
            <person name="Sasaki S."/>
            <person name="Nakatani Y."/>
            <person name="Qu W."/>
            <person name="Ahsan B."/>
            <person name="Yamada T."/>
            <person name="Nagayasu Y."/>
            <person name="Doi K."/>
            <person name="Kasai Y."/>
            <person name="Jindo T."/>
            <person name="Kobayashi D."/>
            <person name="Shimada A."/>
            <person name="Toyoda A."/>
            <person name="Kuroki Y."/>
            <person name="Fujiyama A."/>
            <person name="Sasaki T."/>
            <person name="Shimizu A."/>
            <person name="Asakawa S."/>
            <person name="Shimizu N."/>
            <person name="Hashimoto S."/>
            <person name="Yang J."/>
            <person name="Lee Y."/>
            <person name="Matsushima K."/>
            <person name="Sugano S."/>
            <person name="Sakaizumi M."/>
            <person name="Narita T."/>
            <person name="Ohishi K."/>
            <person name="Haga S."/>
            <person name="Ohta F."/>
            <person name="Nomoto H."/>
            <person name="Nogata K."/>
            <person name="Morishita T."/>
            <person name="Endo T."/>
            <person name="Shin-I T."/>
            <person name="Takeda H."/>
            <person name="Morishita S."/>
            <person name="Kohara Y."/>
        </authorList>
    </citation>
    <scope>NUCLEOTIDE SEQUENCE [LARGE SCALE GENOMIC DNA]</scope>
    <source>
        <strain>Hd-rR</strain>
    </source>
</reference>
<dbReference type="PROSITE" id="PS00107">
    <property type="entry name" value="PROTEIN_KINASE_ATP"/>
    <property type="match status" value="1"/>
</dbReference>
<evidence type="ECO:0000256" key="9">
    <source>
        <dbReference type="ARBA" id="ARBA00022741"/>
    </source>
</evidence>
<dbReference type="InterPro" id="IPR000719">
    <property type="entry name" value="Prot_kinase_dom"/>
</dbReference>
<reference evidence="23 24" key="2">
    <citation type="submission" date="2017-04" db="EMBL/GenBank/DDBJ databases">
        <title>CpG methylation of centromeres and impact of large insertions on vertebrate speciation.</title>
        <authorList>
            <person name="Ichikawa K."/>
            <person name="Yoshimura J."/>
            <person name="Morishita S."/>
        </authorList>
    </citation>
    <scope>NUCLEOTIDE SEQUENCE</scope>
    <source>
        <strain evidence="23 24">HSOK</strain>
    </source>
</reference>
<dbReference type="FunFam" id="3.30.200.20:FF:000057">
    <property type="entry name" value="Serine/threonine-protein kinase DCLK1 isoform 2"/>
    <property type="match status" value="1"/>
</dbReference>
<evidence type="ECO:0000256" key="5">
    <source>
        <dbReference type="ARBA" id="ARBA00022527"/>
    </source>
</evidence>